<feature type="transmembrane region" description="Helical" evidence="1">
    <location>
        <begin position="27"/>
        <end position="45"/>
    </location>
</feature>
<dbReference type="Pfam" id="PF14155">
    <property type="entry name" value="DUF4307"/>
    <property type="match status" value="1"/>
</dbReference>
<dbReference type="Proteomes" id="UP000053060">
    <property type="component" value="Unassembled WGS sequence"/>
</dbReference>
<dbReference type="RefSeq" id="WP_060651826.1">
    <property type="nucleotide sequence ID" value="NZ_AZXY01000004.1"/>
</dbReference>
<protein>
    <submittedName>
        <fullName evidence="2">Membrane protein</fullName>
    </submittedName>
</protein>
<dbReference type="PATRIC" id="fig|1441730.3.peg.2229"/>
<reference evidence="2 3" key="2">
    <citation type="journal article" date="2016" name="Genome Announc.">
        <title>Draft Genome Sequence of a Versatile Hydrocarbon-Degrading Bacterium, Rhodococcus pyridinivorans Strain KG-16, Collected from Oil Fields in India.</title>
        <authorList>
            <person name="Aggarwal R.K."/>
            <person name="Dawar C."/>
            <person name="Phanindranath R."/>
            <person name="Mutnuri L."/>
            <person name="Dayal A.M."/>
        </authorList>
    </citation>
    <scope>NUCLEOTIDE SEQUENCE [LARGE SCALE GENOMIC DNA]</scope>
    <source>
        <strain evidence="2 3">KG-16</strain>
    </source>
</reference>
<comment type="caution">
    <text evidence="2">The sequence shown here is derived from an EMBL/GenBank/DDBJ whole genome shotgun (WGS) entry which is preliminary data.</text>
</comment>
<evidence type="ECO:0000313" key="3">
    <source>
        <dbReference type="Proteomes" id="UP000053060"/>
    </source>
</evidence>
<accession>A0A0V9UM07</accession>
<keyword evidence="1" id="KW-0472">Membrane</keyword>
<proteinExistence type="predicted"/>
<organism evidence="2 3">
    <name type="scientific">Rhodococcus pyridinivorans KG-16</name>
    <dbReference type="NCBI Taxonomy" id="1441730"/>
    <lineage>
        <taxon>Bacteria</taxon>
        <taxon>Bacillati</taxon>
        <taxon>Actinomycetota</taxon>
        <taxon>Actinomycetes</taxon>
        <taxon>Mycobacteriales</taxon>
        <taxon>Nocardiaceae</taxon>
        <taxon>Rhodococcus</taxon>
    </lineage>
</organism>
<dbReference type="AlphaFoldDB" id="A0A0V9UM07"/>
<gene>
    <name evidence="2" type="ORF">Z045_10705</name>
</gene>
<dbReference type="InterPro" id="IPR025443">
    <property type="entry name" value="DUF4307"/>
</dbReference>
<reference evidence="3" key="1">
    <citation type="submission" date="2015-01" db="EMBL/GenBank/DDBJ databases">
        <title>Draft genome sequence of Rhodococcus pyridinivorans strain KG-16, a hydrocarbon-degrading bacterium.</title>
        <authorList>
            <person name="Aggarwal R.K."/>
            <person name="Dawar C."/>
        </authorList>
    </citation>
    <scope>NUCLEOTIDE SEQUENCE [LARGE SCALE GENOMIC DNA]</scope>
    <source>
        <strain evidence="3">KG-16</strain>
    </source>
</reference>
<dbReference type="EMBL" id="AZXY01000004">
    <property type="protein sequence ID" value="KSZ59054.1"/>
    <property type="molecule type" value="Genomic_DNA"/>
</dbReference>
<evidence type="ECO:0000313" key="2">
    <source>
        <dbReference type="EMBL" id="KSZ59054.1"/>
    </source>
</evidence>
<keyword evidence="1" id="KW-1133">Transmembrane helix</keyword>
<name>A0A0V9UM07_9NOCA</name>
<sequence>MSNTVPTDRYPSSRYPGPRVSTRGKRWGFTLAGLLAGLVVAFVLFQNNSAPIESEVVAFEIIDDSTIDIQLKVTRDDPSEDAVCIIRARSKDGSETGRREVLIPASDSQTVVLTSTVKTSQRPGMGDTYGCATEAPEYLRAP</sequence>
<keyword evidence="1" id="KW-0812">Transmembrane</keyword>
<evidence type="ECO:0000256" key="1">
    <source>
        <dbReference type="SAM" id="Phobius"/>
    </source>
</evidence>